<reference evidence="3" key="1">
    <citation type="submission" date="2018-09" db="EMBL/GenBank/DDBJ databases">
        <authorList>
            <person name="Livingstone P.G."/>
            <person name="Whitworth D.E."/>
        </authorList>
    </citation>
    <scope>NUCLEOTIDE SEQUENCE [LARGE SCALE GENOMIC DNA]</scope>
    <source>
        <strain evidence="3">CA043D</strain>
    </source>
</reference>
<comment type="caution">
    <text evidence="2">The sequence shown here is derived from an EMBL/GenBank/DDBJ whole genome shotgun (WGS) entry which is preliminary data.</text>
</comment>
<dbReference type="EMBL" id="RAWE01000024">
    <property type="protein sequence ID" value="RKH04859.1"/>
    <property type="molecule type" value="Genomic_DNA"/>
</dbReference>
<organism evidence="2 3">
    <name type="scientific">Corallococcus carmarthensis</name>
    <dbReference type="NCBI Taxonomy" id="2316728"/>
    <lineage>
        <taxon>Bacteria</taxon>
        <taxon>Pseudomonadati</taxon>
        <taxon>Myxococcota</taxon>
        <taxon>Myxococcia</taxon>
        <taxon>Myxococcales</taxon>
        <taxon>Cystobacterineae</taxon>
        <taxon>Myxococcaceae</taxon>
        <taxon>Corallococcus</taxon>
    </lineage>
</organism>
<accession>A0A3A8KCG3</accession>
<dbReference type="RefSeq" id="WP_120602231.1">
    <property type="nucleotide sequence ID" value="NZ_RAWE01000024.1"/>
</dbReference>
<evidence type="ECO:0000313" key="2">
    <source>
        <dbReference type="EMBL" id="RKH04859.1"/>
    </source>
</evidence>
<evidence type="ECO:0000256" key="1">
    <source>
        <dbReference type="SAM" id="MobiDB-lite"/>
    </source>
</evidence>
<protein>
    <submittedName>
        <fullName evidence="2">Uncharacterized protein</fullName>
    </submittedName>
</protein>
<sequence>MKITERALNAVPSSSQTQTPVKSGQATELQFLQSFQQLTATQAVAATPAAAPTADVARTSYVTAQAAPAPKGPLLPDSRPSPSAIDTKVTEAYQQIGRVPTTSERREMINLANELAGKGKNATEIKYAVIEKLRAIQAGTTVKPGAAELRNLAVETFKTTFGRAPGGDELSRWVNEAQKLADKGMDAISIKYNLPSMMREVRDGLDKTDPAALRGLAKETFKSVFGREPNASELARWEGEAKKLVDDQKMSATGVKTTLPSMMRDVRDGLDKTDAATLRNLAKDAFKTTFGREPNPTEMARWEKEAKKLVDDNKMNATGVKNTLPAMMRDVRDGLDKTDAATLSRLAKDAFKNTYGRDPNPSELAHWEKEAKKLVDDNKLNASGVKNTLPSMMREARDGLDKTDRGTLTRVLLEAFREVLGPNSRPPGDTEIKAWMQMATKMADDKQSATAIKYAFLTGLRTALDNQ</sequence>
<feature type="region of interest" description="Disordered" evidence="1">
    <location>
        <begin position="1"/>
        <end position="22"/>
    </location>
</feature>
<dbReference type="AlphaFoldDB" id="A0A3A8KCG3"/>
<dbReference type="OrthoDB" id="5488620at2"/>
<name>A0A3A8KCG3_9BACT</name>
<proteinExistence type="predicted"/>
<evidence type="ECO:0000313" key="3">
    <source>
        <dbReference type="Proteomes" id="UP000268313"/>
    </source>
</evidence>
<gene>
    <name evidence="2" type="ORF">D7X32_09705</name>
</gene>
<dbReference type="Proteomes" id="UP000268313">
    <property type="component" value="Unassembled WGS sequence"/>
</dbReference>
<keyword evidence="3" id="KW-1185">Reference proteome</keyword>
<feature type="compositionally biased region" description="Polar residues" evidence="1">
    <location>
        <begin position="11"/>
        <end position="22"/>
    </location>
</feature>